<keyword evidence="3" id="KW-1185">Reference proteome</keyword>
<organism evidence="2 3">
    <name type="scientific">Marvinbryantia formatexigens DSM 14469</name>
    <dbReference type="NCBI Taxonomy" id="478749"/>
    <lineage>
        <taxon>Bacteria</taxon>
        <taxon>Bacillati</taxon>
        <taxon>Bacillota</taxon>
        <taxon>Clostridia</taxon>
        <taxon>Lachnospirales</taxon>
        <taxon>Lachnospiraceae</taxon>
        <taxon>Marvinbryantia</taxon>
    </lineage>
</organism>
<proteinExistence type="predicted"/>
<dbReference type="eggNOG" id="ENOG5030Y9F">
    <property type="taxonomic scope" value="Bacteria"/>
</dbReference>
<dbReference type="EMBL" id="ACCL02000022">
    <property type="protein sequence ID" value="EET59048.1"/>
    <property type="molecule type" value="Genomic_DNA"/>
</dbReference>
<dbReference type="RefSeq" id="WP_006863720.1">
    <property type="nucleotide sequence ID" value="NZ_ACCL02000022.1"/>
</dbReference>
<name>C6LJX0_9FIRM</name>
<reference evidence="2" key="1">
    <citation type="submission" date="2009-07" db="EMBL/GenBank/DDBJ databases">
        <authorList>
            <person name="Weinstock G."/>
            <person name="Sodergren E."/>
            <person name="Clifton S."/>
            <person name="Fulton L."/>
            <person name="Fulton B."/>
            <person name="Courtney L."/>
            <person name="Fronick C."/>
            <person name="Harrison M."/>
            <person name="Strong C."/>
            <person name="Farmer C."/>
            <person name="Delahaunty K."/>
            <person name="Markovic C."/>
            <person name="Hall O."/>
            <person name="Minx P."/>
            <person name="Tomlinson C."/>
            <person name="Mitreva M."/>
            <person name="Nelson J."/>
            <person name="Hou S."/>
            <person name="Wollam A."/>
            <person name="Pepin K.H."/>
            <person name="Johnson M."/>
            <person name="Bhonagiri V."/>
            <person name="Nash W.E."/>
            <person name="Warren W."/>
            <person name="Chinwalla A."/>
            <person name="Mardis E.R."/>
            <person name="Wilson R.K."/>
        </authorList>
    </citation>
    <scope>NUCLEOTIDE SEQUENCE [LARGE SCALE GENOMIC DNA]</scope>
    <source>
        <strain evidence="2">DSM 14469</strain>
    </source>
</reference>
<feature type="region of interest" description="Disordered" evidence="1">
    <location>
        <begin position="184"/>
        <end position="205"/>
    </location>
</feature>
<gene>
    <name evidence="2" type="ORF">BRYFOR_08957</name>
</gene>
<evidence type="ECO:0000313" key="2">
    <source>
        <dbReference type="EMBL" id="EET59048.1"/>
    </source>
</evidence>
<sequence>MRLTIYELGSSLEKLLSTLKKNRENVPLETLRTVYKEPYEALLRQINETASEFVREIVITDIPVNPDASIDAQSDLINQTIDESGLVRQISLCLSHTYNVHKLHIIALELRRQIEVALEPYIAMKNCLVADPENLDADPIIYNTITRKVYENNAWIERDLDLSGKLLIYIKQPKDISQPIMEENTNEQIPENISEYAHQPATADG</sequence>
<comment type="caution">
    <text evidence="2">The sequence shown here is derived from an EMBL/GenBank/DDBJ whole genome shotgun (WGS) entry which is preliminary data.</text>
</comment>
<dbReference type="AlphaFoldDB" id="C6LJX0"/>
<evidence type="ECO:0000313" key="3">
    <source>
        <dbReference type="Proteomes" id="UP000005561"/>
    </source>
</evidence>
<protein>
    <submittedName>
        <fullName evidence="2">Uncharacterized protein</fullName>
    </submittedName>
</protein>
<accession>C6LJX0</accession>
<evidence type="ECO:0000256" key="1">
    <source>
        <dbReference type="SAM" id="MobiDB-lite"/>
    </source>
</evidence>
<dbReference type="Proteomes" id="UP000005561">
    <property type="component" value="Unassembled WGS sequence"/>
</dbReference>
<dbReference type="STRING" id="168384.SAMN05660368_03375"/>